<dbReference type="EMBL" id="OW240913">
    <property type="protein sequence ID" value="CAH2248439.1"/>
    <property type="molecule type" value="Genomic_DNA"/>
</dbReference>
<feature type="region of interest" description="Disordered" evidence="1">
    <location>
        <begin position="74"/>
        <end position="95"/>
    </location>
</feature>
<keyword evidence="3" id="KW-1185">Reference proteome</keyword>
<name>A0AAD1RD56_PELCU</name>
<proteinExistence type="predicted"/>
<accession>A0AAD1RD56</accession>
<dbReference type="AlphaFoldDB" id="A0AAD1RD56"/>
<organism evidence="2 3">
    <name type="scientific">Pelobates cultripes</name>
    <name type="common">Western spadefoot toad</name>
    <dbReference type="NCBI Taxonomy" id="61616"/>
    <lineage>
        <taxon>Eukaryota</taxon>
        <taxon>Metazoa</taxon>
        <taxon>Chordata</taxon>
        <taxon>Craniata</taxon>
        <taxon>Vertebrata</taxon>
        <taxon>Euteleostomi</taxon>
        <taxon>Amphibia</taxon>
        <taxon>Batrachia</taxon>
        <taxon>Anura</taxon>
        <taxon>Pelobatoidea</taxon>
        <taxon>Pelobatidae</taxon>
        <taxon>Pelobates</taxon>
    </lineage>
</organism>
<evidence type="ECO:0000313" key="2">
    <source>
        <dbReference type="EMBL" id="CAH2248439.1"/>
    </source>
</evidence>
<evidence type="ECO:0000256" key="1">
    <source>
        <dbReference type="SAM" id="MobiDB-lite"/>
    </source>
</evidence>
<gene>
    <name evidence="2" type="ORF">PECUL_23A035349</name>
</gene>
<reference evidence="2" key="1">
    <citation type="submission" date="2022-03" db="EMBL/GenBank/DDBJ databases">
        <authorList>
            <person name="Alioto T."/>
            <person name="Alioto T."/>
            <person name="Gomez Garrido J."/>
        </authorList>
    </citation>
    <scope>NUCLEOTIDE SEQUENCE</scope>
</reference>
<feature type="compositionally biased region" description="Basic and acidic residues" evidence="1">
    <location>
        <begin position="76"/>
        <end position="95"/>
    </location>
</feature>
<dbReference type="Proteomes" id="UP001295444">
    <property type="component" value="Chromosome 02"/>
</dbReference>
<protein>
    <submittedName>
        <fullName evidence="2">Uncharacterized protein</fullName>
    </submittedName>
</protein>
<evidence type="ECO:0000313" key="3">
    <source>
        <dbReference type="Proteomes" id="UP001295444"/>
    </source>
</evidence>
<sequence>MLDICSEYELSLLFIGLLQSKSPRVLDLSPHQPQNLIPSILPASPPQPGPTALALSSDCRQQAAICAGRRPPRIRGLRERGRPQEDRDSGRRLHSREPVLRSTGLHCLWQVSDAEVQKQLHSPMVSVLSCDGTELLPQAIEGSCQQLWILGSCLVGMRMC</sequence>